<organism evidence="1 2">
    <name type="scientific">Taylorella equigenitalis (strain MCE9)</name>
    <dbReference type="NCBI Taxonomy" id="937774"/>
    <lineage>
        <taxon>Bacteria</taxon>
        <taxon>Pseudomonadati</taxon>
        <taxon>Pseudomonadota</taxon>
        <taxon>Betaproteobacteria</taxon>
        <taxon>Burkholderiales</taxon>
        <taxon>Alcaligenaceae</taxon>
        <taxon>Taylorella</taxon>
    </lineage>
</organism>
<dbReference type="Proteomes" id="UP000007472">
    <property type="component" value="Chromosome"/>
</dbReference>
<proteinExistence type="predicted"/>
<dbReference type="AlphaFoldDB" id="A0A654KJF9"/>
<name>A0A654KJF9_TAYEM</name>
<accession>A0A654KJF9</accession>
<reference evidence="1 2" key="1">
    <citation type="journal article" date="2011" name="J. Bacteriol.">
        <title>Genome sequence of Taylorella equigenitalis MCE9, the causative agent of contagious equine metritis.</title>
        <authorList>
            <person name="Hebert L."/>
            <person name="Moumen B."/>
            <person name="Duquesne F."/>
            <person name="Breuil M.F."/>
            <person name="Laugier C."/>
            <person name="Batto J.M."/>
            <person name="Renault P."/>
            <person name="Petry S."/>
        </authorList>
    </citation>
    <scope>NUCLEOTIDE SEQUENCE [LARGE SCALE GENOMIC DNA]</scope>
    <source>
        <strain evidence="1 2">MCE9</strain>
    </source>
</reference>
<evidence type="ECO:0000313" key="2">
    <source>
        <dbReference type="Proteomes" id="UP000007472"/>
    </source>
</evidence>
<dbReference type="KEGG" id="teq:TEQUI_1102"/>
<evidence type="ECO:0000313" key="1">
    <source>
        <dbReference type="EMBL" id="ADU92026.1"/>
    </source>
</evidence>
<dbReference type="EMBL" id="CP002456">
    <property type="protein sequence ID" value="ADU92026.1"/>
    <property type="molecule type" value="Genomic_DNA"/>
</dbReference>
<sequence>MYNSGPLSNLCLLNWIKITPKQAEYKIPQKGNEAKKINRAKKLCIYK</sequence>
<protein>
    <submittedName>
        <fullName evidence="1">Uncharacterized protein</fullName>
    </submittedName>
</protein>
<gene>
    <name evidence="1" type="ordered locus">TEQUI_1102</name>
</gene>